<dbReference type="Gene3D" id="2.60.220.30">
    <property type="match status" value="1"/>
</dbReference>
<keyword evidence="2" id="KW-0677">Repeat</keyword>
<dbReference type="InterPro" id="IPR040745">
    <property type="entry name" value="Ankyrin_UPA"/>
</dbReference>
<dbReference type="GO" id="GO:0007165">
    <property type="term" value="P:signal transduction"/>
    <property type="evidence" value="ECO:0007669"/>
    <property type="project" value="InterPro"/>
</dbReference>
<proteinExistence type="predicted"/>
<dbReference type="SMART" id="SM00005">
    <property type="entry name" value="DEATH"/>
    <property type="match status" value="1"/>
</dbReference>
<dbReference type="PANTHER" id="PTHR24123:SF141">
    <property type="entry name" value="ANKYRIN 2, ISOFORM U"/>
    <property type="match status" value="1"/>
</dbReference>
<dbReference type="Proteomes" id="UP000000305">
    <property type="component" value="Unassembled WGS sequence"/>
</dbReference>
<evidence type="ECO:0000313" key="7">
    <source>
        <dbReference type="EMBL" id="EFX89400.1"/>
    </source>
</evidence>
<dbReference type="KEGG" id="dpx:DAPPUDRAFT_95004"/>
<dbReference type="SUPFAM" id="SSF47986">
    <property type="entry name" value="DEATH domain"/>
    <property type="match status" value="1"/>
</dbReference>
<feature type="compositionally biased region" description="Basic and acidic residues" evidence="5">
    <location>
        <begin position="456"/>
        <end position="471"/>
    </location>
</feature>
<sequence>MINQYSGDTPTLRLLCSITGGTSRAQWEDVTGSTPLTFVNDCVSFTTTVSARFWLMDCRNVAEAAKMATDLYREAINVPFMAKFVVFAKRHEPQEARLRVFCMTDDKEEKTLEQQEHFVEVAKSRDVEVLETKSQYLEFAGNLVPITKSGEQLALTFRAFRENRLPFTVRVKDNHADPIGRIAFMREARAGRGEPPQTPICNLNIVLPSTVTPETARSEPDLLALQKKYGFLHDVGLVYATNRPEAIHKADLRLSDICNLLGRDWIPLAQCLEIPDSDLNLIDNEYPDNTTQQAMVMLKLWMAQSQNKVTGNALEKALRKIGRDDIVNRCIYNVELVTDDLEKAVAKTQLDQSGFDNLRDELGADSTRNTLQRDTSLDVSFDEQDLMKDSESIDEIPEKREEEEQLNLQEVSEVISQEIKTDIPQKEAYDAEPVSQRIILHEEKGICDSREAEKDIEIPQPVHELESRDVYQEETEPWGTRQSTVEERVIDRYVIDTHPTPVFDPLAEDIPVEQLPTNEEEEEGDEVVEEPVVVAASAPKPRQQQPIDDEPEVLHSSSSSFAAEEPVSCVAPAPVERVAAVEQPRTYEPEQESEEEQEEVEEEPAVMATSTPARQQQRVFDEPEALNASFWNPPDEPVTCDDQFLEQEFTAALQGDEIDDVNKFSPELLSRSLEQPKLDNDAKVRMSTSKTPPSSPFEAIEAFTQSQMYTSQPEAVPAQVALAQSETLRSEDLDTSATSHERSVSSVSSSVSNM</sequence>
<dbReference type="STRING" id="6669.E9FTP1"/>
<dbReference type="Gene3D" id="2.60.40.2660">
    <property type="match status" value="1"/>
</dbReference>
<feature type="region of interest" description="Disordered" evidence="5">
    <location>
        <begin position="672"/>
        <end position="696"/>
    </location>
</feature>
<feature type="compositionally biased region" description="Polar residues" evidence="5">
    <location>
        <begin position="608"/>
        <end position="617"/>
    </location>
</feature>
<evidence type="ECO:0000259" key="6">
    <source>
        <dbReference type="SMART" id="SM00005"/>
    </source>
</evidence>
<protein>
    <recommendedName>
        <fullName evidence="6">Death domain-containing protein</fullName>
    </recommendedName>
</protein>
<dbReference type="OMA" id="TICMIFI"/>
<feature type="compositionally biased region" description="Low complexity" evidence="5">
    <location>
        <begin position="744"/>
        <end position="754"/>
    </location>
</feature>
<dbReference type="eggNOG" id="KOG4177">
    <property type="taxonomic scope" value="Eukaryota"/>
</dbReference>
<keyword evidence="3" id="KW-0040">ANK repeat</keyword>
<feature type="domain" description="Death" evidence="6">
    <location>
        <begin position="240"/>
        <end position="334"/>
    </location>
</feature>
<dbReference type="GO" id="GO:0016020">
    <property type="term" value="C:membrane"/>
    <property type="evidence" value="ECO:0007669"/>
    <property type="project" value="UniProtKB-SubCell"/>
</dbReference>
<dbReference type="Pfam" id="PF17809">
    <property type="entry name" value="UPA_2"/>
    <property type="match status" value="1"/>
</dbReference>
<dbReference type="InterPro" id="IPR011029">
    <property type="entry name" value="DEATH-like_dom_sf"/>
</dbReference>
<evidence type="ECO:0000256" key="1">
    <source>
        <dbReference type="ARBA" id="ARBA00004370"/>
    </source>
</evidence>
<dbReference type="CDD" id="cd08317">
    <property type="entry name" value="Death_ank"/>
    <property type="match status" value="1"/>
</dbReference>
<dbReference type="OrthoDB" id="20872at2759"/>
<reference evidence="7 8" key="1">
    <citation type="journal article" date="2011" name="Science">
        <title>The ecoresponsive genome of Daphnia pulex.</title>
        <authorList>
            <person name="Colbourne J.K."/>
            <person name="Pfrender M.E."/>
            <person name="Gilbert D."/>
            <person name="Thomas W.K."/>
            <person name="Tucker A."/>
            <person name="Oakley T.H."/>
            <person name="Tokishita S."/>
            <person name="Aerts A."/>
            <person name="Arnold G.J."/>
            <person name="Basu M.K."/>
            <person name="Bauer D.J."/>
            <person name="Caceres C.E."/>
            <person name="Carmel L."/>
            <person name="Casola C."/>
            <person name="Choi J.H."/>
            <person name="Detter J.C."/>
            <person name="Dong Q."/>
            <person name="Dusheyko S."/>
            <person name="Eads B.D."/>
            <person name="Frohlich T."/>
            <person name="Geiler-Samerotte K.A."/>
            <person name="Gerlach D."/>
            <person name="Hatcher P."/>
            <person name="Jogdeo S."/>
            <person name="Krijgsveld J."/>
            <person name="Kriventseva E.V."/>
            <person name="Kultz D."/>
            <person name="Laforsch C."/>
            <person name="Lindquist E."/>
            <person name="Lopez J."/>
            <person name="Manak J.R."/>
            <person name="Muller J."/>
            <person name="Pangilinan J."/>
            <person name="Patwardhan R.P."/>
            <person name="Pitluck S."/>
            <person name="Pritham E.J."/>
            <person name="Rechtsteiner A."/>
            <person name="Rho M."/>
            <person name="Rogozin I.B."/>
            <person name="Sakarya O."/>
            <person name="Salamov A."/>
            <person name="Schaack S."/>
            <person name="Shapiro H."/>
            <person name="Shiga Y."/>
            <person name="Skalitzky C."/>
            <person name="Smith Z."/>
            <person name="Souvorov A."/>
            <person name="Sung W."/>
            <person name="Tang Z."/>
            <person name="Tsuchiya D."/>
            <person name="Tu H."/>
            <person name="Vos H."/>
            <person name="Wang M."/>
            <person name="Wolf Y.I."/>
            <person name="Yamagata H."/>
            <person name="Yamada T."/>
            <person name="Ye Y."/>
            <person name="Shaw J.R."/>
            <person name="Andrews J."/>
            <person name="Crease T.J."/>
            <person name="Tang H."/>
            <person name="Lucas S.M."/>
            <person name="Robertson H.M."/>
            <person name="Bork P."/>
            <person name="Koonin E.V."/>
            <person name="Zdobnov E.M."/>
            <person name="Grigoriev I.V."/>
            <person name="Lynch M."/>
            <person name="Boore J.L."/>
        </authorList>
    </citation>
    <scope>NUCLEOTIDE SEQUENCE [LARGE SCALE GENOMIC DNA]</scope>
</reference>
<evidence type="ECO:0000256" key="5">
    <source>
        <dbReference type="SAM" id="MobiDB-lite"/>
    </source>
</evidence>
<feature type="region of interest" description="Disordered" evidence="5">
    <location>
        <begin position="726"/>
        <end position="754"/>
    </location>
</feature>
<dbReference type="HOGENOM" id="CLU_369308_0_0_1"/>
<evidence type="ECO:0000256" key="4">
    <source>
        <dbReference type="ARBA" id="ARBA00023136"/>
    </source>
</evidence>
<dbReference type="FunFam" id="2.60.40.2660:FF:000001">
    <property type="entry name" value="Ankyrin-3 isoform 2"/>
    <property type="match status" value="1"/>
</dbReference>
<evidence type="ECO:0000313" key="8">
    <source>
        <dbReference type="Proteomes" id="UP000000305"/>
    </source>
</evidence>
<accession>E9FTP1</accession>
<feature type="compositionally biased region" description="Acidic residues" evidence="5">
    <location>
        <begin position="518"/>
        <end position="529"/>
    </location>
</feature>
<dbReference type="Gene3D" id="1.10.533.10">
    <property type="entry name" value="Death Domain, Fas"/>
    <property type="match status" value="1"/>
</dbReference>
<name>E9FTP1_DAPPU</name>
<dbReference type="Pfam" id="PF00531">
    <property type="entry name" value="Death"/>
    <property type="match status" value="1"/>
</dbReference>
<keyword evidence="8" id="KW-1185">Reference proteome</keyword>
<dbReference type="InParanoid" id="E9FTP1"/>
<dbReference type="EMBL" id="GL732524">
    <property type="protein sequence ID" value="EFX89400.1"/>
    <property type="molecule type" value="Genomic_DNA"/>
</dbReference>
<dbReference type="PANTHER" id="PTHR24123">
    <property type="entry name" value="ANKYRIN REPEAT-CONTAINING"/>
    <property type="match status" value="1"/>
</dbReference>
<dbReference type="InterPro" id="IPR051165">
    <property type="entry name" value="Multifunctional_ANK_Repeat"/>
</dbReference>
<feature type="compositionally biased region" description="Acidic residues" evidence="5">
    <location>
        <begin position="589"/>
        <end position="604"/>
    </location>
</feature>
<feature type="region of interest" description="Disordered" evidence="5">
    <location>
        <begin position="456"/>
        <end position="483"/>
    </location>
</feature>
<evidence type="ECO:0000256" key="3">
    <source>
        <dbReference type="ARBA" id="ARBA00023043"/>
    </source>
</evidence>
<gene>
    <name evidence="7" type="ORF">DAPPUDRAFT_95004</name>
</gene>
<organism evidence="7 8">
    <name type="scientific">Daphnia pulex</name>
    <name type="common">Water flea</name>
    <dbReference type="NCBI Taxonomy" id="6669"/>
    <lineage>
        <taxon>Eukaryota</taxon>
        <taxon>Metazoa</taxon>
        <taxon>Ecdysozoa</taxon>
        <taxon>Arthropoda</taxon>
        <taxon>Crustacea</taxon>
        <taxon>Branchiopoda</taxon>
        <taxon>Diplostraca</taxon>
        <taxon>Cladocera</taxon>
        <taxon>Anomopoda</taxon>
        <taxon>Daphniidae</taxon>
        <taxon>Daphnia</taxon>
    </lineage>
</organism>
<dbReference type="InterPro" id="IPR000488">
    <property type="entry name" value="Death_dom"/>
</dbReference>
<feature type="compositionally biased region" description="Basic and acidic residues" evidence="5">
    <location>
        <begin position="674"/>
        <end position="684"/>
    </location>
</feature>
<feature type="region of interest" description="Disordered" evidence="5">
    <location>
        <begin position="582"/>
        <end position="617"/>
    </location>
</feature>
<feature type="region of interest" description="Disordered" evidence="5">
    <location>
        <begin position="499"/>
        <end position="560"/>
    </location>
</feature>
<comment type="subcellular location">
    <subcellularLocation>
        <location evidence="1">Membrane</location>
    </subcellularLocation>
</comment>
<dbReference type="AlphaFoldDB" id="E9FTP1"/>
<keyword evidence="4" id="KW-0472">Membrane</keyword>
<evidence type="ECO:0000256" key="2">
    <source>
        <dbReference type="ARBA" id="ARBA00022737"/>
    </source>
</evidence>